<evidence type="ECO:0000313" key="1">
    <source>
        <dbReference type="EnsemblPlants" id="cds.evm.model.08.1447"/>
    </source>
</evidence>
<reference evidence="1" key="1">
    <citation type="submission" date="2018-11" db="EMBL/GenBank/DDBJ databases">
        <authorList>
            <person name="Grassa J C."/>
        </authorList>
    </citation>
    <scope>NUCLEOTIDE SEQUENCE [LARGE SCALE GENOMIC DNA]</scope>
</reference>
<dbReference type="Gramene" id="evm.model.08.1447">
    <property type="protein sequence ID" value="cds.evm.model.08.1447"/>
    <property type="gene ID" value="evm.TU.08.1447"/>
</dbReference>
<proteinExistence type="predicted"/>
<evidence type="ECO:0000313" key="2">
    <source>
        <dbReference type="Proteomes" id="UP000596661"/>
    </source>
</evidence>
<dbReference type="EnsemblPlants" id="evm.model.08.1447">
    <property type="protein sequence ID" value="cds.evm.model.08.1447"/>
    <property type="gene ID" value="evm.TU.08.1447"/>
</dbReference>
<organism evidence="1 2">
    <name type="scientific">Cannabis sativa</name>
    <name type="common">Hemp</name>
    <name type="synonym">Marijuana</name>
    <dbReference type="NCBI Taxonomy" id="3483"/>
    <lineage>
        <taxon>Eukaryota</taxon>
        <taxon>Viridiplantae</taxon>
        <taxon>Streptophyta</taxon>
        <taxon>Embryophyta</taxon>
        <taxon>Tracheophyta</taxon>
        <taxon>Spermatophyta</taxon>
        <taxon>Magnoliopsida</taxon>
        <taxon>eudicotyledons</taxon>
        <taxon>Gunneridae</taxon>
        <taxon>Pentapetalae</taxon>
        <taxon>rosids</taxon>
        <taxon>fabids</taxon>
        <taxon>Rosales</taxon>
        <taxon>Cannabaceae</taxon>
        <taxon>Cannabis</taxon>
    </lineage>
</organism>
<name>A0A803Q8Q2_CANSA</name>
<accession>A0A803Q8Q2</accession>
<dbReference type="EMBL" id="UZAU01000710">
    <property type="status" value="NOT_ANNOTATED_CDS"/>
    <property type="molecule type" value="Genomic_DNA"/>
</dbReference>
<reference evidence="1" key="2">
    <citation type="submission" date="2021-03" db="UniProtKB">
        <authorList>
            <consortium name="EnsemblPlants"/>
        </authorList>
    </citation>
    <scope>IDENTIFICATION</scope>
</reference>
<sequence length="113" mass="12896">MDRLWTQAFYSDLCALIDWALSFIKMTLSNYPNPTKKCDNQQSPPLWHSHPAMVCINYDASLSQTGVGFRLDIAPHNYVGHVLRVEVIYCPERTTVEIVEAVIVRMVVQLDQA</sequence>
<keyword evidence="2" id="KW-1185">Reference proteome</keyword>
<dbReference type="AlphaFoldDB" id="A0A803Q8Q2"/>
<dbReference type="Proteomes" id="UP000596661">
    <property type="component" value="Chromosome 8"/>
</dbReference>
<protein>
    <submittedName>
        <fullName evidence="1">Uncharacterized protein</fullName>
    </submittedName>
</protein>